<feature type="region of interest" description="Disordered" evidence="1">
    <location>
        <begin position="1"/>
        <end position="117"/>
    </location>
</feature>
<accession>A0A6A5YWD5</accession>
<organism evidence="2 3">
    <name type="scientific">Lophiotrema nucula</name>
    <dbReference type="NCBI Taxonomy" id="690887"/>
    <lineage>
        <taxon>Eukaryota</taxon>
        <taxon>Fungi</taxon>
        <taxon>Dikarya</taxon>
        <taxon>Ascomycota</taxon>
        <taxon>Pezizomycotina</taxon>
        <taxon>Dothideomycetes</taxon>
        <taxon>Pleosporomycetidae</taxon>
        <taxon>Pleosporales</taxon>
        <taxon>Lophiotremataceae</taxon>
        <taxon>Lophiotrema</taxon>
    </lineage>
</organism>
<protein>
    <submittedName>
        <fullName evidence="2">Uncharacterized protein</fullName>
    </submittedName>
</protein>
<proteinExistence type="predicted"/>
<sequence length="380" mass="41225">MSQPRSGVRQTLKKAGTQFTHIFRKDENVAKTDTNRSTDGKPTLSDTPAQDVASTPKSSTNARPDSSGTELGHVPTLPPTQLGTTAAPDPQIQKDKSSNDADASDPVTTAGDPGALPNVGTIASAKASITLTSASATAETEKTTTIDGAEVVGTPNVDTTTPVTAINDVATGGHSTTSWTSKRTPLWNEAIGKWKETPKGQAECKEVESLMADASSKSIETAGFLSQLQPEAQSSSKWRLRLKRCEPIINATRGIAVTLANTDPHKVAPLIVHSVFAGINILFNRMTPENTDKVLDILFGCSDIIRECVTFELYFTQKNNPVVEDDMNAIRKALPVLYLRALRLMYEIQSSCKSVEHHYENSREKWLDWIKTRGMLLSKF</sequence>
<dbReference type="AlphaFoldDB" id="A0A6A5YWD5"/>
<reference evidence="2" key="1">
    <citation type="journal article" date="2020" name="Stud. Mycol.">
        <title>101 Dothideomycetes genomes: a test case for predicting lifestyles and emergence of pathogens.</title>
        <authorList>
            <person name="Haridas S."/>
            <person name="Albert R."/>
            <person name="Binder M."/>
            <person name="Bloem J."/>
            <person name="Labutti K."/>
            <person name="Salamov A."/>
            <person name="Andreopoulos B."/>
            <person name="Baker S."/>
            <person name="Barry K."/>
            <person name="Bills G."/>
            <person name="Bluhm B."/>
            <person name="Cannon C."/>
            <person name="Castanera R."/>
            <person name="Culley D."/>
            <person name="Daum C."/>
            <person name="Ezra D."/>
            <person name="Gonzalez J."/>
            <person name="Henrissat B."/>
            <person name="Kuo A."/>
            <person name="Liang C."/>
            <person name="Lipzen A."/>
            <person name="Lutzoni F."/>
            <person name="Magnuson J."/>
            <person name="Mondo S."/>
            <person name="Nolan M."/>
            <person name="Ohm R."/>
            <person name="Pangilinan J."/>
            <person name="Park H.-J."/>
            <person name="Ramirez L."/>
            <person name="Alfaro M."/>
            <person name="Sun H."/>
            <person name="Tritt A."/>
            <person name="Yoshinaga Y."/>
            <person name="Zwiers L.-H."/>
            <person name="Turgeon B."/>
            <person name="Goodwin S."/>
            <person name="Spatafora J."/>
            <person name="Crous P."/>
            <person name="Grigoriev I."/>
        </authorList>
    </citation>
    <scope>NUCLEOTIDE SEQUENCE</scope>
    <source>
        <strain evidence="2">CBS 627.86</strain>
    </source>
</reference>
<evidence type="ECO:0000313" key="3">
    <source>
        <dbReference type="Proteomes" id="UP000799770"/>
    </source>
</evidence>
<evidence type="ECO:0000256" key="1">
    <source>
        <dbReference type="SAM" id="MobiDB-lite"/>
    </source>
</evidence>
<feature type="compositionally biased region" description="Polar residues" evidence="1">
    <location>
        <begin position="44"/>
        <end position="69"/>
    </location>
</feature>
<keyword evidence="3" id="KW-1185">Reference proteome</keyword>
<evidence type="ECO:0000313" key="2">
    <source>
        <dbReference type="EMBL" id="KAF2111266.1"/>
    </source>
</evidence>
<dbReference type="OrthoDB" id="3946129at2759"/>
<name>A0A6A5YWD5_9PLEO</name>
<feature type="compositionally biased region" description="Basic and acidic residues" evidence="1">
    <location>
        <begin position="23"/>
        <end position="39"/>
    </location>
</feature>
<dbReference type="Proteomes" id="UP000799770">
    <property type="component" value="Unassembled WGS sequence"/>
</dbReference>
<gene>
    <name evidence="2" type="ORF">BDV96DRAFT_189746</name>
</gene>
<dbReference type="EMBL" id="ML977335">
    <property type="protein sequence ID" value="KAF2111266.1"/>
    <property type="molecule type" value="Genomic_DNA"/>
</dbReference>